<dbReference type="SUPFAM" id="SSF52540">
    <property type="entry name" value="P-loop containing nucleoside triphosphate hydrolases"/>
    <property type="match status" value="1"/>
</dbReference>
<evidence type="ECO:0000256" key="5">
    <source>
        <dbReference type="ARBA" id="ARBA00022705"/>
    </source>
</evidence>
<protein>
    <recommendedName>
        <fullName evidence="2">DNA-directed DNA polymerase</fullName>
        <ecNumber evidence="2">2.7.7.7</ecNumber>
    </recommendedName>
</protein>
<keyword evidence="15" id="KW-1185">Reference proteome</keyword>
<dbReference type="FunFam" id="1.10.8.60:FF:000013">
    <property type="entry name" value="DNA polymerase III subunit gamma/tau"/>
    <property type="match status" value="1"/>
</dbReference>
<dbReference type="SUPFAM" id="SSF48019">
    <property type="entry name" value="post-AAA+ oligomerization domain-like"/>
    <property type="match status" value="1"/>
</dbReference>
<comment type="catalytic activity">
    <reaction evidence="11">
        <text>DNA(n) + a 2'-deoxyribonucleoside 5'-triphosphate = DNA(n+1) + diphosphate</text>
        <dbReference type="Rhea" id="RHEA:22508"/>
        <dbReference type="Rhea" id="RHEA-COMP:17339"/>
        <dbReference type="Rhea" id="RHEA-COMP:17340"/>
        <dbReference type="ChEBI" id="CHEBI:33019"/>
        <dbReference type="ChEBI" id="CHEBI:61560"/>
        <dbReference type="ChEBI" id="CHEBI:173112"/>
        <dbReference type="EC" id="2.7.7.7"/>
    </reaction>
</comment>
<feature type="region of interest" description="Disordered" evidence="12">
    <location>
        <begin position="548"/>
        <end position="576"/>
    </location>
</feature>
<dbReference type="NCBIfam" id="TIGR02397">
    <property type="entry name" value="dnaX_nterm"/>
    <property type="match status" value="1"/>
</dbReference>
<comment type="similarity">
    <text evidence="1">Belongs to the DnaX/STICHEL family.</text>
</comment>
<dbReference type="Pfam" id="PF13177">
    <property type="entry name" value="DNA_pol3_delta2"/>
    <property type="match status" value="1"/>
</dbReference>
<dbReference type="Gene3D" id="1.20.272.10">
    <property type="match status" value="1"/>
</dbReference>
<keyword evidence="3 14" id="KW-0808">Transferase</keyword>
<dbReference type="Gene3D" id="3.30.300.180">
    <property type="match status" value="1"/>
</dbReference>
<dbReference type="InterPro" id="IPR050238">
    <property type="entry name" value="DNA_Rep/Repair_Clamp_Loader"/>
</dbReference>
<keyword evidence="7" id="KW-0547">Nucleotide-binding</keyword>
<keyword evidence="10" id="KW-0239">DNA-directed DNA polymerase</keyword>
<dbReference type="NCBIfam" id="NF004046">
    <property type="entry name" value="PRK05563.1"/>
    <property type="match status" value="1"/>
</dbReference>
<dbReference type="Pfam" id="PF20964">
    <property type="entry name" value="DnaX_C"/>
    <property type="match status" value="1"/>
</dbReference>
<evidence type="ECO:0000256" key="2">
    <source>
        <dbReference type="ARBA" id="ARBA00012417"/>
    </source>
</evidence>
<evidence type="ECO:0000256" key="1">
    <source>
        <dbReference type="ARBA" id="ARBA00006360"/>
    </source>
</evidence>
<evidence type="ECO:0000256" key="9">
    <source>
        <dbReference type="ARBA" id="ARBA00022840"/>
    </source>
</evidence>
<feature type="compositionally biased region" description="Polar residues" evidence="12">
    <location>
        <begin position="548"/>
        <end position="563"/>
    </location>
</feature>
<dbReference type="InterPro" id="IPR022754">
    <property type="entry name" value="DNA_pol_III_gamma-3"/>
</dbReference>
<feature type="domain" description="AAA+ ATPase" evidence="13">
    <location>
        <begin position="37"/>
        <end position="179"/>
    </location>
</feature>
<gene>
    <name evidence="14" type="primary">dnaX</name>
    <name evidence="14" type="ORF">ERL59_19200</name>
</gene>
<evidence type="ECO:0000259" key="13">
    <source>
        <dbReference type="SMART" id="SM00382"/>
    </source>
</evidence>
<dbReference type="GO" id="GO:0006261">
    <property type="term" value="P:DNA-templated DNA replication"/>
    <property type="evidence" value="ECO:0007669"/>
    <property type="project" value="TreeGrafter"/>
</dbReference>
<evidence type="ECO:0000256" key="12">
    <source>
        <dbReference type="SAM" id="MobiDB-lite"/>
    </source>
</evidence>
<dbReference type="AlphaFoldDB" id="A0A6N9Q8C9"/>
<dbReference type="GO" id="GO:0005524">
    <property type="term" value="F:ATP binding"/>
    <property type="evidence" value="ECO:0007669"/>
    <property type="project" value="UniProtKB-KW"/>
</dbReference>
<dbReference type="InterPro" id="IPR008921">
    <property type="entry name" value="DNA_pol3_clamp-load_cplx_C"/>
</dbReference>
<dbReference type="PANTHER" id="PTHR11669:SF0">
    <property type="entry name" value="PROTEIN STICHEL-LIKE 2"/>
    <property type="match status" value="1"/>
</dbReference>
<organism evidence="14 15">
    <name type="scientific">Chengkuizengella marina</name>
    <dbReference type="NCBI Taxonomy" id="2507566"/>
    <lineage>
        <taxon>Bacteria</taxon>
        <taxon>Bacillati</taxon>
        <taxon>Bacillota</taxon>
        <taxon>Bacilli</taxon>
        <taxon>Bacillales</taxon>
        <taxon>Paenibacillaceae</taxon>
        <taxon>Chengkuizengella</taxon>
    </lineage>
</organism>
<dbReference type="Gene3D" id="3.40.50.300">
    <property type="entry name" value="P-loop containing nucleotide triphosphate hydrolases"/>
    <property type="match status" value="1"/>
</dbReference>
<dbReference type="GO" id="GO:0009360">
    <property type="term" value="C:DNA polymerase III complex"/>
    <property type="evidence" value="ECO:0007669"/>
    <property type="project" value="InterPro"/>
</dbReference>
<dbReference type="InterPro" id="IPR038454">
    <property type="entry name" value="DnaA_N_sf"/>
</dbReference>
<dbReference type="Gene3D" id="1.10.8.60">
    <property type="match status" value="1"/>
</dbReference>
<dbReference type="InterPro" id="IPR048448">
    <property type="entry name" value="DnaX-like_C"/>
</dbReference>
<dbReference type="InterPro" id="IPR027417">
    <property type="entry name" value="P-loop_NTPase"/>
</dbReference>
<evidence type="ECO:0000256" key="6">
    <source>
        <dbReference type="ARBA" id="ARBA00022723"/>
    </source>
</evidence>
<dbReference type="CDD" id="cd00009">
    <property type="entry name" value="AAA"/>
    <property type="match status" value="1"/>
</dbReference>
<dbReference type="Proteomes" id="UP000448943">
    <property type="component" value="Unassembled WGS sequence"/>
</dbReference>
<dbReference type="GO" id="GO:0003887">
    <property type="term" value="F:DNA-directed DNA polymerase activity"/>
    <property type="evidence" value="ECO:0007669"/>
    <property type="project" value="UniProtKB-KW"/>
</dbReference>
<feature type="compositionally biased region" description="Basic and acidic residues" evidence="12">
    <location>
        <begin position="565"/>
        <end position="576"/>
    </location>
</feature>
<dbReference type="GO" id="GO:0003677">
    <property type="term" value="F:DNA binding"/>
    <property type="evidence" value="ECO:0007669"/>
    <property type="project" value="InterPro"/>
</dbReference>
<evidence type="ECO:0000256" key="3">
    <source>
        <dbReference type="ARBA" id="ARBA00022679"/>
    </source>
</evidence>
<evidence type="ECO:0000256" key="4">
    <source>
        <dbReference type="ARBA" id="ARBA00022695"/>
    </source>
</evidence>
<dbReference type="SMART" id="SM00382">
    <property type="entry name" value="AAA"/>
    <property type="match status" value="1"/>
</dbReference>
<dbReference type="Pfam" id="PF22608">
    <property type="entry name" value="DNAX_ATPase_lid"/>
    <property type="match status" value="1"/>
</dbReference>
<evidence type="ECO:0000256" key="11">
    <source>
        <dbReference type="ARBA" id="ARBA00049244"/>
    </source>
</evidence>
<keyword evidence="5" id="KW-0235">DNA replication</keyword>
<evidence type="ECO:0000256" key="8">
    <source>
        <dbReference type="ARBA" id="ARBA00022833"/>
    </source>
</evidence>
<dbReference type="PANTHER" id="PTHR11669">
    <property type="entry name" value="REPLICATION FACTOR C / DNA POLYMERASE III GAMMA-TAU SUBUNIT"/>
    <property type="match status" value="1"/>
</dbReference>
<sequence>MSHIALYRKWRSQTFQEVVGQKHIVQTLQNSLKENRFTHAYLFSGPRGTGKTSTAKIFAKALNCESGPAMEPCNQCNACKRITEGAVMDVMEIDAASNRGVEEIRDIRDKVKYAPTEVSYKIYIIDEVHMLTTEAFNALLKTLEEPPAHVIFILATTEPHRIPATIISRCQRFDFRRVAIEEQEKRMRFICEQENISIDDDALQYIALLSDGGMRDALSLLDQIVSFSGQHISYEQVIEATGGIESSQFLKIAEAVKEQNAGQILELISHLMQEGKDADKCLESLIYYYRDLLVIKMVDQAQDVTDRVLDVSSYSNLAEEYENEEVFQIIDTLNQYQVEMKYASNPQTLLEIALMKICTLNVQEQNNVHLQEPLSQAETNMQLNTRPNYNDPSLATLIQRVEQLEKQISKWEKSGGVESRATQTSEKKQVNTTKQPITKLNLQSKEKLLVFLNQKEQDAFKRILLKWSQVLNIVKSKKITVHAWLVDGEPVSINNNVVLVAFKNTIHRETTEKQTNKQMIEEVLHEVYNEPIQLKTVMLKDWHDVQSMGTQETQKNQQSQSLELVSEHQKNEETKQDWVDEAVQLFGSDLVQIEDEK</sequence>
<evidence type="ECO:0000256" key="7">
    <source>
        <dbReference type="ARBA" id="ARBA00022741"/>
    </source>
</evidence>
<keyword evidence="6" id="KW-0479">Metal-binding</keyword>
<dbReference type="Pfam" id="PF12169">
    <property type="entry name" value="DNA_pol3_gamma3"/>
    <property type="match status" value="1"/>
</dbReference>
<keyword evidence="4 14" id="KW-0548">Nucleotidyltransferase</keyword>
<dbReference type="InterPro" id="IPR045085">
    <property type="entry name" value="HLD_clamp_pol_III_gamma_tau"/>
</dbReference>
<evidence type="ECO:0000313" key="14">
    <source>
        <dbReference type="EMBL" id="NBI31079.1"/>
    </source>
</evidence>
<dbReference type="PRINTS" id="PR00300">
    <property type="entry name" value="CLPPROTEASEA"/>
</dbReference>
<dbReference type="GO" id="GO:0046872">
    <property type="term" value="F:metal ion binding"/>
    <property type="evidence" value="ECO:0007669"/>
    <property type="project" value="UniProtKB-KW"/>
</dbReference>
<dbReference type="EC" id="2.7.7.7" evidence="2"/>
<keyword evidence="8" id="KW-0862">Zinc</keyword>
<dbReference type="InterPro" id="IPR001270">
    <property type="entry name" value="ClpA/B"/>
</dbReference>
<evidence type="ECO:0000313" key="15">
    <source>
        <dbReference type="Proteomes" id="UP000448943"/>
    </source>
</evidence>
<accession>A0A6N9Q8C9</accession>
<proteinExistence type="inferred from homology"/>
<evidence type="ECO:0000256" key="10">
    <source>
        <dbReference type="ARBA" id="ARBA00022932"/>
    </source>
</evidence>
<keyword evidence="9" id="KW-0067">ATP-binding</keyword>
<reference evidence="14 15" key="1">
    <citation type="submission" date="2019-01" db="EMBL/GenBank/DDBJ databases">
        <title>Chengkuizengella sp. nov., isolated from deep-sea sediment of East Pacific Ocean.</title>
        <authorList>
            <person name="Yang J."/>
            <person name="Lai Q."/>
            <person name="Shao Z."/>
        </authorList>
    </citation>
    <scope>NUCLEOTIDE SEQUENCE [LARGE SCALE GENOMIC DNA]</scope>
    <source>
        <strain evidence="14 15">YPA3-1-1</strain>
    </source>
</reference>
<dbReference type="CDD" id="cd18137">
    <property type="entry name" value="HLD_clamp_pol_III_gamma_tau"/>
    <property type="match status" value="1"/>
</dbReference>
<dbReference type="EMBL" id="SIJB01000056">
    <property type="protein sequence ID" value="NBI31079.1"/>
    <property type="molecule type" value="Genomic_DNA"/>
</dbReference>
<dbReference type="OrthoDB" id="9810148at2"/>
<dbReference type="RefSeq" id="WP_160647897.1">
    <property type="nucleotide sequence ID" value="NZ_SIJB01000056.1"/>
</dbReference>
<comment type="caution">
    <text evidence="14">The sequence shown here is derived from an EMBL/GenBank/DDBJ whole genome shotgun (WGS) entry which is preliminary data.</text>
</comment>
<dbReference type="InterPro" id="IPR012763">
    <property type="entry name" value="DNA_pol_III_sug/sutau_N"/>
</dbReference>
<dbReference type="FunFam" id="3.40.50.300:FF:000014">
    <property type="entry name" value="DNA polymerase III subunit gamma/tau"/>
    <property type="match status" value="1"/>
</dbReference>
<dbReference type="InterPro" id="IPR003593">
    <property type="entry name" value="AAA+_ATPase"/>
</dbReference>
<name>A0A6N9Q8C9_9BACL</name>